<name>A0A1Y2G493_9BASI</name>
<evidence type="ECO:0000256" key="1">
    <source>
        <dbReference type="ARBA" id="ARBA00023002"/>
    </source>
</evidence>
<gene>
    <name evidence="4" type="ORF">BCR35DRAFT_298281</name>
</gene>
<reference evidence="4 5" key="1">
    <citation type="submission" date="2016-07" db="EMBL/GenBank/DDBJ databases">
        <title>Pervasive Adenine N6-methylation of Active Genes in Fungi.</title>
        <authorList>
            <consortium name="DOE Joint Genome Institute"/>
            <person name="Mondo S.J."/>
            <person name="Dannebaum R.O."/>
            <person name="Kuo R.C."/>
            <person name="Labutti K."/>
            <person name="Haridas S."/>
            <person name="Kuo A."/>
            <person name="Salamov A."/>
            <person name="Ahrendt S.R."/>
            <person name="Lipzen A."/>
            <person name="Sullivan W."/>
            <person name="Andreopoulos W.B."/>
            <person name="Clum A."/>
            <person name="Lindquist E."/>
            <person name="Daum C."/>
            <person name="Ramamoorthy G.K."/>
            <person name="Gryganskyi A."/>
            <person name="Culley D."/>
            <person name="Magnuson J.K."/>
            <person name="James T.Y."/>
            <person name="O'Malley M.A."/>
            <person name="Stajich J.E."/>
            <person name="Spatafora J.W."/>
            <person name="Visel A."/>
            <person name="Grigoriev I.V."/>
        </authorList>
    </citation>
    <scope>NUCLEOTIDE SEQUENCE [LARGE SCALE GENOMIC DNA]</scope>
    <source>
        <strain evidence="4 5">62-1032</strain>
    </source>
</reference>
<evidence type="ECO:0000256" key="2">
    <source>
        <dbReference type="ARBA" id="ARBA00038157"/>
    </source>
</evidence>
<feature type="domain" description="NADP-dependent oxidoreductase" evidence="3">
    <location>
        <begin position="32"/>
        <end position="341"/>
    </location>
</feature>
<proteinExistence type="inferred from homology"/>
<dbReference type="PANTHER" id="PTHR43364">
    <property type="entry name" value="NADH-SPECIFIC METHYLGLYOXAL REDUCTASE-RELATED"/>
    <property type="match status" value="1"/>
</dbReference>
<dbReference type="EMBL" id="MCGR01000001">
    <property type="protein sequence ID" value="ORY92761.1"/>
    <property type="molecule type" value="Genomic_DNA"/>
</dbReference>
<dbReference type="STRING" id="106004.A0A1Y2G493"/>
<dbReference type="PANTHER" id="PTHR43364:SF2">
    <property type="entry name" value="ARYL-ALCOHOL DEHYDROGENASE AAD10-RELATED"/>
    <property type="match status" value="1"/>
</dbReference>
<dbReference type="Pfam" id="PF00248">
    <property type="entry name" value="Aldo_ket_red"/>
    <property type="match status" value="1"/>
</dbReference>
<dbReference type="Gene3D" id="3.20.20.100">
    <property type="entry name" value="NADP-dependent oxidoreductase domain"/>
    <property type="match status" value="1"/>
</dbReference>
<dbReference type="OrthoDB" id="48988at2759"/>
<dbReference type="SUPFAM" id="SSF51430">
    <property type="entry name" value="NAD(P)-linked oxidoreductase"/>
    <property type="match status" value="1"/>
</dbReference>
<dbReference type="InParanoid" id="A0A1Y2G493"/>
<evidence type="ECO:0000313" key="4">
    <source>
        <dbReference type="EMBL" id="ORY92761.1"/>
    </source>
</evidence>
<comment type="caution">
    <text evidence="4">The sequence shown here is derived from an EMBL/GenBank/DDBJ whole genome shotgun (WGS) entry which is preliminary data.</text>
</comment>
<sequence length="383" mass="42888">MPPAIFMPAPEPKTPLGRHRILSPHAGVRVSPLQLGAMSIGGAWSEFMGTMDKESSFKLLDAFVEAGGNFIDTANNYQDEESETFLGEWMTERKNRDRIVLATKFTTNYRAYADGKNESINNSGNHKKSLQLSLRDSLKKLQTDYVDILYLHWWDWTTSIEEVMHSLDILVKQGKVLYLGISDTPAWIVSAANTYARDHGLTPFVIYQGRWSLLDRSFERDIIPMARQFGLALAPWGAMAQGRLQSKKQLEERKKNGERFRTLRGGPEQTDEEERFSTLLSKIAAEHNIESVTAIALAYVLSKTPYVFPIVGGRKVEHLHDNIQALSIKLTAEQIREIEDAKDFQPGFPHDMIGGDSSLAGVDQAFLVKASGTLDFVKGSAPL</sequence>
<protein>
    <submittedName>
        <fullName evidence="4">NADP-dependent oxidoreductase domain-containing protein</fullName>
    </submittedName>
</protein>
<evidence type="ECO:0000259" key="3">
    <source>
        <dbReference type="Pfam" id="PF00248"/>
    </source>
</evidence>
<dbReference type="AlphaFoldDB" id="A0A1Y2G493"/>
<accession>A0A1Y2G493</accession>
<dbReference type="InterPro" id="IPR050523">
    <property type="entry name" value="AKR_Detox_Biosynth"/>
</dbReference>
<evidence type="ECO:0000313" key="5">
    <source>
        <dbReference type="Proteomes" id="UP000193467"/>
    </source>
</evidence>
<keyword evidence="5" id="KW-1185">Reference proteome</keyword>
<comment type="similarity">
    <text evidence="2">Belongs to the aldo/keto reductase family. Aldo/keto reductase 2 subfamily.</text>
</comment>
<keyword evidence="1" id="KW-0560">Oxidoreductase</keyword>
<dbReference type="InterPro" id="IPR036812">
    <property type="entry name" value="NAD(P)_OxRdtase_dom_sf"/>
</dbReference>
<dbReference type="InterPro" id="IPR023210">
    <property type="entry name" value="NADP_OxRdtase_dom"/>
</dbReference>
<dbReference type="GO" id="GO:0016491">
    <property type="term" value="F:oxidoreductase activity"/>
    <property type="evidence" value="ECO:0007669"/>
    <property type="project" value="UniProtKB-KW"/>
</dbReference>
<organism evidence="4 5">
    <name type="scientific">Leucosporidium creatinivorum</name>
    <dbReference type="NCBI Taxonomy" id="106004"/>
    <lineage>
        <taxon>Eukaryota</taxon>
        <taxon>Fungi</taxon>
        <taxon>Dikarya</taxon>
        <taxon>Basidiomycota</taxon>
        <taxon>Pucciniomycotina</taxon>
        <taxon>Microbotryomycetes</taxon>
        <taxon>Leucosporidiales</taxon>
        <taxon>Leucosporidium</taxon>
    </lineage>
</organism>
<dbReference type="Proteomes" id="UP000193467">
    <property type="component" value="Unassembled WGS sequence"/>
</dbReference>